<dbReference type="AlphaFoldDB" id="A0A1W9ZZH6"/>
<comment type="caution">
    <text evidence="3">The sequence shown here is derived from an EMBL/GenBank/DDBJ whole genome shotgun (WGS) entry which is preliminary data.</text>
</comment>
<feature type="signal peptide" evidence="2">
    <location>
        <begin position="1"/>
        <end position="27"/>
    </location>
</feature>
<dbReference type="Pfam" id="PF09203">
    <property type="entry name" value="MspA"/>
    <property type="match status" value="1"/>
</dbReference>
<evidence type="ECO:0000313" key="3">
    <source>
        <dbReference type="EMBL" id="ORA22896.1"/>
    </source>
</evidence>
<accession>A0A1W9ZZH6</accession>
<evidence type="ECO:0000313" key="4">
    <source>
        <dbReference type="Proteomes" id="UP000192448"/>
    </source>
</evidence>
<dbReference type="Gene3D" id="2.60.40.1650">
    <property type="entry name" value="Porin MspA (Ig-like beta-sandwich domain)"/>
    <property type="match status" value="1"/>
</dbReference>
<proteinExistence type="predicted"/>
<feature type="chain" id="PRO_5012439323" evidence="2">
    <location>
        <begin position="28"/>
        <end position="212"/>
    </location>
</feature>
<dbReference type="InterPro" id="IPR036435">
    <property type="entry name" value="Leukocidin/porin_MspA_sf"/>
</dbReference>
<name>A0A1W9ZZH6_9MYCO</name>
<gene>
    <name evidence="3" type="ORF">BST13_35740</name>
</gene>
<evidence type="ECO:0000256" key="1">
    <source>
        <dbReference type="ARBA" id="ARBA00022729"/>
    </source>
</evidence>
<dbReference type="EMBL" id="MVHF01000065">
    <property type="protein sequence ID" value="ORA22896.1"/>
    <property type="molecule type" value="Genomic_DNA"/>
</dbReference>
<keyword evidence="1 2" id="KW-0732">Signal</keyword>
<evidence type="ECO:0000256" key="2">
    <source>
        <dbReference type="SAM" id="SignalP"/>
    </source>
</evidence>
<organism evidence="3 4">
    <name type="scientific">Mycobacterium aquaticum</name>
    <dbReference type="NCBI Taxonomy" id="1927124"/>
    <lineage>
        <taxon>Bacteria</taxon>
        <taxon>Bacillati</taxon>
        <taxon>Actinomycetota</taxon>
        <taxon>Actinomycetes</taxon>
        <taxon>Mycobacteriales</taxon>
        <taxon>Mycobacteriaceae</taxon>
        <taxon>Mycobacterium</taxon>
    </lineage>
</organism>
<dbReference type="RefSeq" id="WP_083170659.1">
    <property type="nucleotide sequence ID" value="NZ_MVHF01000065.1"/>
</dbReference>
<keyword evidence="4" id="KW-1185">Reference proteome</keyword>
<dbReference type="InterPro" id="IPR015286">
    <property type="entry name" value="Porin_fam_mycobact-type"/>
</dbReference>
<dbReference type="Gene3D" id="2.10.300.10">
    <property type="entry name" value="Porin MspA ribbon domain"/>
    <property type="match status" value="1"/>
</dbReference>
<protein>
    <submittedName>
        <fullName evidence="3">MspA family protein</fullName>
    </submittedName>
</protein>
<reference evidence="3 4" key="1">
    <citation type="submission" date="2017-02" db="EMBL/GenBank/DDBJ databases">
        <title>The new phylogeny of genus Mycobacterium.</title>
        <authorList>
            <person name="Tortoli E."/>
            <person name="Trovato A."/>
            <person name="Cirillo D.M."/>
        </authorList>
    </citation>
    <scope>NUCLEOTIDE SEQUENCE [LARGE SCALE GENOMIC DNA]</scope>
    <source>
        <strain evidence="3 4">RW6</strain>
    </source>
</reference>
<dbReference type="Proteomes" id="UP000192448">
    <property type="component" value="Unassembled WGS sequence"/>
</dbReference>
<dbReference type="SUPFAM" id="SSF56959">
    <property type="entry name" value="Leukocidin-like"/>
    <property type="match status" value="1"/>
</dbReference>
<sequence length="212" mass="21099">MNLKTALAIVAAAVVAAGLSNGPTAKAEPVAMNEQAHQKVSSDGWRLNINITGETVNSVPNLAAAANSREGFVTATATATASGGANPITDSLFILGYQLGCQSDVSAGLNLGGTGGLGIGGSFTPGAAPSIGPSAGIGGFVQTIVQPGVIVDLPMTNMALSPSGNASLSIDNLHIKADACGGDVTVRSYAYLRISTEASHTSFAIYGDPIKI</sequence>